<dbReference type="Proteomes" id="UP001221189">
    <property type="component" value="Unassembled WGS sequence"/>
</dbReference>
<organism evidence="3 4">
    <name type="scientific">Roseateles albus</name>
    <dbReference type="NCBI Taxonomy" id="2987525"/>
    <lineage>
        <taxon>Bacteria</taxon>
        <taxon>Pseudomonadati</taxon>
        <taxon>Pseudomonadota</taxon>
        <taxon>Betaproteobacteria</taxon>
        <taxon>Burkholderiales</taxon>
        <taxon>Sphaerotilaceae</taxon>
        <taxon>Roseateles</taxon>
    </lineage>
</organism>
<gene>
    <name evidence="3" type="ORF">PRZ03_01535</name>
</gene>
<dbReference type="Pfam" id="PF05226">
    <property type="entry name" value="CHASE2"/>
    <property type="match status" value="1"/>
</dbReference>
<name>A0ABT5KB68_9BURK</name>
<keyword evidence="4" id="KW-1185">Reference proteome</keyword>
<feature type="transmembrane region" description="Helical" evidence="1">
    <location>
        <begin position="378"/>
        <end position="396"/>
    </location>
</feature>
<keyword evidence="1" id="KW-0472">Membrane</keyword>
<dbReference type="InterPro" id="IPR007890">
    <property type="entry name" value="CHASE2"/>
</dbReference>
<evidence type="ECO:0000259" key="2">
    <source>
        <dbReference type="SMART" id="SM01080"/>
    </source>
</evidence>
<feature type="transmembrane region" description="Helical" evidence="1">
    <location>
        <begin position="355"/>
        <end position="372"/>
    </location>
</feature>
<dbReference type="EMBL" id="JAQQXT010000001">
    <property type="protein sequence ID" value="MDC8770235.1"/>
    <property type="molecule type" value="Genomic_DNA"/>
</dbReference>
<feature type="transmembrane region" description="Helical" evidence="1">
    <location>
        <begin position="442"/>
        <end position="460"/>
    </location>
</feature>
<dbReference type="RefSeq" id="WP_273598708.1">
    <property type="nucleotide sequence ID" value="NZ_JAQQXT010000001.1"/>
</dbReference>
<feature type="transmembrane region" description="Helical" evidence="1">
    <location>
        <begin position="326"/>
        <end position="343"/>
    </location>
</feature>
<dbReference type="SMART" id="SM01080">
    <property type="entry name" value="CHASE2"/>
    <property type="match status" value="1"/>
</dbReference>
<evidence type="ECO:0000313" key="4">
    <source>
        <dbReference type="Proteomes" id="UP001221189"/>
    </source>
</evidence>
<feature type="transmembrane region" description="Helical" evidence="1">
    <location>
        <begin position="515"/>
        <end position="534"/>
    </location>
</feature>
<accession>A0ABT5KB68</accession>
<keyword evidence="1" id="KW-1133">Transmembrane helix</keyword>
<comment type="caution">
    <text evidence="3">The sequence shown here is derived from an EMBL/GenBank/DDBJ whole genome shotgun (WGS) entry which is preliminary data.</text>
</comment>
<proteinExistence type="predicted"/>
<evidence type="ECO:0000313" key="3">
    <source>
        <dbReference type="EMBL" id="MDC8770235.1"/>
    </source>
</evidence>
<feature type="domain" description="CHASE2" evidence="2">
    <location>
        <begin position="58"/>
        <end position="336"/>
    </location>
</feature>
<keyword evidence="1" id="KW-0812">Transmembrane</keyword>
<reference evidence="3 4" key="1">
    <citation type="submission" date="2022-10" db="EMBL/GenBank/DDBJ databases">
        <title>Paucibacter sp. hw1 Genome sequencing.</title>
        <authorList>
            <person name="Park S."/>
        </authorList>
    </citation>
    <scope>NUCLEOTIDE SEQUENCE [LARGE SCALE GENOMIC DNA]</scope>
    <source>
        <strain evidence="4">hw1</strain>
    </source>
</reference>
<protein>
    <submittedName>
        <fullName evidence="3">CHASE2 domain-containing protein</fullName>
    </submittedName>
</protein>
<feature type="transmembrane region" description="Helical" evidence="1">
    <location>
        <begin position="417"/>
        <end position="436"/>
    </location>
</feature>
<evidence type="ECO:0000256" key="1">
    <source>
        <dbReference type="SAM" id="Phobius"/>
    </source>
</evidence>
<feature type="transmembrane region" description="Helical" evidence="1">
    <location>
        <begin position="488"/>
        <end position="509"/>
    </location>
</feature>
<sequence length="549" mass="59339">MASSPLGLTGRLLLRLRIPDQFWSLWGARILNAVVMSAIVAFCLKPFETPVREFVDANVQLDLLARLGHADKLPPVCAGRTLDCISVIGIDDAEHRNIFQQRSPLDPDKLRELFDALQSAPPKVLAIDLDLSPAAPDEWPARRRLFDSLQKLSRLTQLVMVCPQGYTGGDPGALDQDWLALFGSEVQFASPDLSENGLYFDRGQGLTPLGVAAAELSREPIQAQLAEAKDWHAACLGARSSAHGPELRVIRPAAVESLNFSQALLKPDALAGRLVLLGGKWGSGDQFLLRGQSESFYGVGLHAWVAATELAPLFEPSKVAELVIEVLVGLLSGLYFAAVWAAIIKHKQSFALRSFFYLLFLGGAVVLPVAWVMTTARLAEFGVVLGTAGMILSAAADSFLSAHEGHLEAEHGAAGGYRFWPAPLAWGGGAAVLVLTLLHGESWLVCLAAGVIFGALIAYFDATAPAGSAAHAHAEEHVHEHAERWWDLFARLFWLLIKLAALYLAMTHAHGHEAWAVWALFGGFVLAWSLGLLWSRARAALSANPIGRY</sequence>